<keyword evidence="2 4" id="KW-0547">Nucleotide-binding</keyword>
<protein>
    <submittedName>
        <fullName evidence="6">ATP-grasp domain-containing protein</fullName>
    </submittedName>
</protein>
<evidence type="ECO:0000313" key="6">
    <source>
        <dbReference type="EMBL" id="GBQ01783.1"/>
    </source>
</evidence>
<reference evidence="6 7" key="1">
    <citation type="submission" date="2018-07" db="EMBL/GenBank/DDBJ databases">
        <title>Whole Genome Shotgun Sequence of Streptomyces spongiicola strain 531S.</title>
        <authorList>
            <person name="Dohra H."/>
            <person name="Kodani S."/>
        </authorList>
    </citation>
    <scope>NUCLEOTIDE SEQUENCE [LARGE SCALE GENOMIC DNA]</scope>
    <source>
        <strain evidence="6 7">531S</strain>
    </source>
</reference>
<dbReference type="PANTHER" id="PTHR43585:SF2">
    <property type="entry name" value="ATP-GRASP ENZYME FSQD"/>
    <property type="match status" value="1"/>
</dbReference>
<dbReference type="Gene3D" id="3.30.470.20">
    <property type="entry name" value="ATP-grasp fold, B domain"/>
    <property type="match status" value="1"/>
</dbReference>
<sequence>MAIPHRRGGSAGLAEIERAARGVCRPVLLFDRSVAALDPGLVREAEALFPVRVFGRHALAEAVRGVGAEGITTFHDAEVDGVTAAASALGLPGPPAAPSPWDKLTQRTLLAEAGLTRVTAVAVDSAEAFSSALDAVRLPAVLKPRRGAGGTGIAFVDDPSDADYQLRHRTRWSDLLLETRLPPYEHPRGGWRADYVSVETASTGDDHRPVAVFDKTPVAVCRRAGPGASDTVSVTGDLTPTRLPQAVRERVLGYVRNVLRTLRVRWCVSHTEVKLLPDGVDLIEVNGRVGGHLPRLLLALEGPDLLTAAMRLALALDPDVPPLACGAPRGYAMGLFPTFGEKSGTVRSDVARERLEGLPCVVRVDEVAEHGAPRRATGYRAANVVLRARDESELDAAVAAVAAEISALFAADGLAEAGWLENF</sequence>
<dbReference type="InterPro" id="IPR011761">
    <property type="entry name" value="ATP-grasp"/>
</dbReference>
<dbReference type="PROSITE" id="PS50975">
    <property type="entry name" value="ATP_GRASP"/>
    <property type="match status" value="1"/>
</dbReference>
<evidence type="ECO:0000256" key="1">
    <source>
        <dbReference type="ARBA" id="ARBA00022598"/>
    </source>
</evidence>
<name>A0A388SYM7_9ACTN</name>
<proteinExistence type="predicted"/>
<evidence type="ECO:0000256" key="2">
    <source>
        <dbReference type="ARBA" id="ARBA00022741"/>
    </source>
</evidence>
<gene>
    <name evidence="6" type="ORF">SSP531S_32300</name>
</gene>
<dbReference type="EMBL" id="BGZL01000008">
    <property type="protein sequence ID" value="GBQ01783.1"/>
    <property type="molecule type" value="Genomic_DNA"/>
</dbReference>
<accession>A0A388SYM7</accession>
<evidence type="ECO:0000256" key="3">
    <source>
        <dbReference type="ARBA" id="ARBA00022840"/>
    </source>
</evidence>
<dbReference type="PANTHER" id="PTHR43585">
    <property type="entry name" value="FUMIPYRROLE BIOSYNTHESIS PROTEIN C"/>
    <property type="match status" value="1"/>
</dbReference>
<dbReference type="Proteomes" id="UP000265354">
    <property type="component" value="Unassembled WGS sequence"/>
</dbReference>
<dbReference type="RefSeq" id="WP_116427911.1">
    <property type="nucleotide sequence ID" value="NZ_BGZL01000008.1"/>
</dbReference>
<keyword evidence="1" id="KW-0436">Ligase</keyword>
<feature type="domain" description="ATP-grasp" evidence="5">
    <location>
        <begin position="107"/>
        <end position="314"/>
    </location>
</feature>
<dbReference type="SUPFAM" id="SSF56059">
    <property type="entry name" value="Glutathione synthetase ATP-binding domain-like"/>
    <property type="match status" value="1"/>
</dbReference>
<comment type="caution">
    <text evidence="6">The sequence shown here is derived from an EMBL/GenBank/DDBJ whole genome shotgun (WGS) entry which is preliminary data.</text>
</comment>
<evidence type="ECO:0000259" key="5">
    <source>
        <dbReference type="PROSITE" id="PS50975"/>
    </source>
</evidence>
<dbReference type="GO" id="GO:0016874">
    <property type="term" value="F:ligase activity"/>
    <property type="evidence" value="ECO:0007669"/>
    <property type="project" value="UniProtKB-KW"/>
</dbReference>
<dbReference type="InterPro" id="IPR052032">
    <property type="entry name" value="ATP-dep_AA_Ligase"/>
</dbReference>
<evidence type="ECO:0000313" key="7">
    <source>
        <dbReference type="Proteomes" id="UP000265354"/>
    </source>
</evidence>
<evidence type="ECO:0000256" key="4">
    <source>
        <dbReference type="PROSITE-ProRule" id="PRU00409"/>
    </source>
</evidence>
<keyword evidence="3 4" id="KW-0067">ATP-binding</keyword>
<organism evidence="6 7">
    <name type="scientific">Streptomyces spongiicola</name>
    <dbReference type="NCBI Taxonomy" id="1690221"/>
    <lineage>
        <taxon>Bacteria</taxon>
        <taxon>Bacillati</taxon>
        <taxon>Actinomycetota</taxon>
        <taxon>Actinomycetes</taxon>
        <taxon>Kitasatosporales</taxon>
        <taxon>Streptomycetaceae</taxon>
        <taxon>Streptomyces</taxon>
    </lineage>
</organism>
<dbReference type="GO" id="GO:0005524">
    <property type="term" value="F:ATP binding"/>
    <property type="evidence" value="ECO:0007669"/>
    <property type="project" value="UniProtKB-UniRule"/>
</dbReference>
<dbReference type="AlphaFoldDB" id="A0A388SYM7"/>
<dbReference type="GO" id="GO:0046872">
    <property type="term" value="F:metal ion binding"/>
    <property type="evidence" value="ECO:0007669"/>
    <property type="project" value="InterPro"/>
</dbReference>